<evidence type="ECO:0000313" key="6">
    <source>
        <dbReference type="EMBL" id="CAB4192413.1"/>
    </source>
</evidence>
<evidence type="ECO:0000313" key="7">
    <source>
        <dbReference type="EMBL" id="CAB4215686.1"/>
    </source>
</evidence>
<keyword evidence="2" id="KW-1160">Virus entry into host cell</keyword>
<keyword evidence="1" id="KW-1188">Viral release from host cell</keyword>
<dbReference type="EMBL" id="LR797137">
    <property type="protein sequence ID" value="CAB4189372.1"/>
    <property type="molecule type" value="Genomic_DNA"/>
</dbReference>
<reference evidence="6" key="1">
    <citation type="submission" date="2020-05" db="EMBL/GenBank/DDBJ databases">
        <authorList>
            <person name="Chiriac C."/>
            <person name="Salcher M."/>
            <person name="Ghai R."/>
            <person name="Kavagutti S V."/>
        </authorList>
    </citation>
    <scope>NUCLEOTIDE SEQUENCE</scope>
</reference>
<proteinExistence type="predicted"/>
<sequence>MNLTPWRKPQLEERNAPVISFDEWCNLMSSFGGQAPTTMAGQKQESIGDDFRGIAAGAYKANGVVFACMLVRQLLFSEARFKYRNLSTGQIFGDPSLLPLERPWHAGTTGDLLSKAVQYADLAGNAYFARRPNGRIMPLRPDWVDIIIGSRTSDSVGAWDIDSEVLGYIYTPGGKNSGKRSHAFLAEEVAHFAPIPDPEAQFRGMSWITPIVREIMGDKAATEHKLAFWENAATVNLGIKIDTDDLEKYTGWIEKFKEQHDGSINAYKTLFLGAGADVTPIGANLDQAAFKDVIGAGETRIAAASGTPPILVGLSEGLASATYSNYGMARRRFADGTIRPLWRNLCGSLSPLVNVPGGCELWYDESGIAFLREDQKDAAQILSLDAISTRQLVDGGFDPDSVIAAITTRDLAKLKHTGMMSVQLQPPGSPNTSQNDAGNAGRALEMTHEVLALPAGEHRIDTLEEEGV</sequence>
<protein>
    <submittedName>
        <fullName evidence="6">Portal_HK97, phage portal protein, HK97 family</fullName>
    </submittedName>
</protein>
<dbReference type="Pfam" id="PF04860">
    <property type="entry name" value="Phage_portal"/>
    <property type="match status" value="1"/>
</dbReference>
<name>A0A6J5R6A3_9CAUD</name>
<dbReference type="EMBL" id="LR796907">
    <property type="protein sequence ID" value="CAB4174208.1"/>
    <property type="molecule type" value="Genomic_DNA"/>
</dbReference>
<dbReference type="EMBL" id="LR798462">
    <property type="protein sequence ID" value="CAB5238915.1"/>
    <property type="molecule type" value="Genomic_DNA"/>
</dbReference>
<evidence type="ECO:0000256" key="3">
    <source>
        <dbReference type="ARBA" id="ARBA00023219"/>
    </source>
</evidence>
<keyword evidence="1" id="KW-0118">Viral capsid assembly</keyword>
<accession>A0A6J5R6A3</accession>
<evidence type="ECO:0000313" key="5">
    <source>
        <dbReference type="EMBL" id="CAB4189372.1"/>
    </source>
</evidence>
<dbReference type="EMBL" id="LR797422">
    <property type="protein sequence ID" value="CAB4215686.1"/>
    <property type="molecule type" value="Genomic_DNA"/>
</dbReference>
<organism evidence="6">
    <name type="scientific">uncultured Caudovirales phage</name>
    <dbReference type="NCBI Taxonomy" id="2100421"/>
    <lineage>
        <taxon>Viruses</taxon>
        <taxon>Duplodnaviria</taxon>
        <taxon>Heunggongvirae</taxon>
        <taxon>Uroviricota</taxon>
        <taxon>Caudoviricetes</taxon>
        <taxon>Peduoviridae</taxon>
        <taxon>Maltschvirus</taxon>
        <taxon>Maltschvirus maltsch</taxon>
    </lineage>
</organism>
<evidence type="ECO:0000313" key="4">
    <source>
        <dbReference type="EMBL" id="CAB4174208.1"/>
    </source>
</evidence>
<evidence type="ECO:0000256" key="2">
    <source>
        <dbReference type="ARBA" id="ARBA00023009"/>
    </source>
</evidence>
<keyword evidence="3" id="KW-0231">Viral genome packaging</keyword>
<dbReference type="EMBL" id="LR797183">
    <property type="protein sequence ID" value="CAB4192413.1"/>
    <property type="molecule type" value="Genomic_DNA"/>
</dbReference>
<keyword evidence="2" id="KW-1162">Viral penetration into host cytoplasm</keyword>
<dbReference type="InterPro" id="IPR006944">
    <property type="entry name" value="Phage/GTA_portal"/>
</dbReference>
<gene>
    <name evidence="5" type="ORF">UFOVP1186_32</name>
    <name evidence="6" type="ORF">UFOVP1234_26</name>
    <name evidence="7" type="ORF">UFOVP1487_39</name>
    <name evidence="8" type="ORF">UFOVP1574_15</name>
    <name evidence="4" type="ORF">UFOVP959_31</name>
</gene>
<evidence type="ECO:0000256" key="1">
    <source>
        <dbReference type="ARBA" id="ARBA00022950"/>
    </source>
</evidence>
<evidence type="ECO:0000313" key="8">
    <source>
        <dbReference type="EMBL" id="CAB5238915.1"/>
    </source>
</evidence>
<keyword evidence="2" id="KW-1171">Viral genome ejection through host cell envelope</keyword>